<dbReference type="EMBL" id="SIJB01000014">
    <property type="protein sequence ID" value="NBI28432.1"/>
    <property type="molecule type" value="Genomic_DNA"/>
</dbReference>
<evidence type="ECO:0000313" key="2">
    <source>
        <dbReference type="Proteomes" id="UP000448943"/>
    </source>
</evidence>
<dbReference type="OrthoDB" id="8704087at2"/>
<comment type="caution">
    <text evidence="1">The sequence shown here is derived from an EMBL/GenBank/DDBJ whole genome shotgun (WGS) entry which is preliminary data.</text>
</comment>
<evidence type="ECO:0000313" key="1">
    <source>
        <dbReference type="EMBL" id="NBI28432.1"/>
    </source>
</evidence>
<organism evidence="1 2">
    <name type="scientific">Chengkuizengella marina</name>
    <dbReference type="NCBI Taxonomy" id="2507566"/>
    <lineage>
        <taxon>Bacteria</taxon>
        <taxon>Bacillati</taxon>
        <taxon>Bacillota</taxon>
        <taxon>Bacilli</taxon>
        <taxon>Bacillales</taxon>
        <taxon>Paenibacillaceae</taxon>
        <taxon>Chengkuizengella</taxon>
    </lineage>
</organism>
<dbReference type="Proteomes" id="UP000448943">
    <property type="component" value="Unassembled WGS sequence"/>
</dbReference>
<reference evidence="1 2" key="1">
    <citation type="submission" date="2019-01" db="EMBL/GenBank/DDBJ databases">
        <title>Chengkuizengella sp. nov., isolated from deep-sea sediment of East Pacific Ocean.</title>
        <authorList>
            <person name="Yang J."/>
            <person name="Lai Q."/>
            <person name="Shao Z."/>
        </authorList>
    </citation>
    <scope>NUCLEOTIDE SEQUENCE [LARGE SCALE GENOMIC DNA]</scope>
    <source>
        <strain evidence="1 2">YPA3-1-1</strain>
    </source>
</reference>
<accession>A0A6N9Q025</accession>
<protein>
    <submittedName>
        <fullName evidence="1">Peptide ABC transporter permease</fullName>
    </submittedName>
</protein>
<sequence>MKKIRSVVYLFSNVKEKCIHSTGIDFNEYVNSMCQDLNHILLLSSQYEGNDYHNGLRMDYVRKEDLDNLLKEDVYKFGEFSWIDFEELNSLDLLNPQDVSNILYLDHMKEPINTPFFETLNNKYVYLAHDDGWFNKCYVKEQNSYERLISNLIPLKLKEIHRKKTSMIRKEVGEYLFKLSTEGLLIDFKEASTSVRDFKLPVYIIGENYNFDNLINNLDFHKKKAKEKLWLVYKEKLWNIMNDNNN</sequence>
<name>A0A6N9Q025_9BACL</name>
<dbReference type="AlphaFoldDB" id="A0A6N9Q025"/>
<gene>
    <name evidence="1" type="ORF">ERL59_05630</name>
</gene>
<proteinExistence type="predicted"/>
<keyword evidence="2" id="KW-1185">Reference proteome</keyword>
<dbReference type="RefSeq" id="WP_160645223.1">
    <property type="nucleotide sequence ID" value="NZ_SIJB01000014.1"/>
</dbReference>